<evidence type="ECO:0000313" key="9">
    <source>
        <dbReference type="Ensembl" id="ENSPMGP00000006586.1"/>
    </source>
</evidence>
<name>A0A3B3ZQH3_9GOBI</name>
<dbReference type="CDD" id="cd02248">
    <property type="entry name" value="Peptidase_C1A"/>
    <property type="match status" value="1"/>
</dbReference>
<reference evidence="9" key="2">
    <citation type="submission" date="2025-09" db="UniProtKB">
        <authorList>
            <consortium name="Ensembl"/>
        </authorList>
    </citation>
    <scope>IDENTIFICATION</scope>
</reference>
<dbReference type="InterPro" id="IPR000668">
    <property type="entry name" value="Peptidase_C1A_C"/>
</dbReference>
<dbReference type="PROSITE" id="PS00639">
    <property type="entry name" value="THIOL_PROTEASE_HIS"/>
    <property type="match status" value="1"/>
</dbReference>
<evidence type="ECO:0000259" key="8">
    <source>
        <dbReference type="SMART" id="SM00848"/>
    </source>
</evidence>
<accession>A0A3B3ZQH3</accession>
<sequence>MPIFLFIPSPASFPSLFQSFVCCHPVFLHLLFITNQGHSLTVEGWLLVLFCTVALAKLDSSLDRHWDLWKTKYQRKYQNEVEELNRRAVWEKKLLYINRHNLEASMGLHSYTMEMNHIGDLTKEEAQQRYTTLRIPKDFKRKPSAFKAPSAGVPSSVDWRKDGYVTSVKNQGSCGSCWAFSVAGAMEGHLYRTTGKLVDLSPQNMVDCAGGKYQNMGCNGGYMHKAFEYVIDHGLEPEAKYPYEGRDDNCRYNAEYRVANCSSYSFVEERNEKALMEAVATIGPIAVGIDGDLIFFYSSGIFSDPACIERVDHGVLLVGYGTDNGVDYWLVKNSWGPEWGENGFIRIARNRGDMCGIATYATYCNI</sequence>
<keyword evidence="6" id="KW-1015">Disulfide bond</keyword>
<dbReference type="Ensembl" id="ENSPMGT00000007005.1">
    <property type="protein sequence ID" value="ENSPMGP00000006586.1"/>
    <property type="gene ID" value="ENSPMGG00000000622.1"/>
</dbReference>
<dbReference type="PANTHER" id="PTHR12411">
    <property type="entry name" value="CYSTEINE PROTEASE FAMILY C1-RELATED"/>
    <property type="match status" value="1"/>
</dbReference>
<organism evidence="9 10">
    <name type="scientific">Periophthalmus magnuspinnatus</name>
    <dbReference type="NCBI Taxonomy" id="409849"/>
    <lineage>
        <taxon>Eukaryota</taxon>
        <taxon>Metazoa</taxon>
        <taxon>Chordata</taxon>
        <taxon>Craniata</taxon>
        <taxon>Vertebrata</taxon>
        <taxon>Euteleostomi</taxon>
        <taxon>Actinopterygii</taxon>
        <taxon>Neopterygii</taxon>
        <taxon>Teleostei</taxon>
        <taxon>Neoteleostei</taxon>
        <taxon>Acanthomorphata</taxon>
        <taxon>Gobiaria</taxon>
        <taxon>Gobiiformes</taxon>
        <taxon>Gobioidei</taxon>
        <taxon>Gobiidae</taxon>
        <taxon>Oxudercinae</taxon>
        <taxon>Periophthalmus</taxon>
    </lineage>
</organism>
<dbReference type="InterPro" id="IPR000169">
    <property type="entry name" value="Pept_cys_AS"/>
</dbReference>
<dbReference type="InterPro" id="IPR013128">
    <property type="entry name" value="Peptidase_C1A"/>
</dbReference>
<keyword evidence="2" id="KW-0645">Protease</keyword>
<dbReference type="SMART" id="SM00645">
    <property type="entry name" value="Pept_C1"/>
    <property type="match status" value="1"/>
</dbReference>
<dbReference type="Pfam" id="PF08246">
    <property type="entry name" value="Inhibitor_I29"/>
    <property type="match status" value="1"/>
</dbReference>
<dbReference type="PRINTS" id="PR00705">
    <property type="entry name" value="PAPAIN"/>
</dbReference>
<keyword evidence="5" id="KW-0865">Zymogen</keyword>
<dbReference type="InterPro" id="IPR039417">
    <property type="entry name" value="Peptidase_C1A_papain-like"/>
</dbReference>
<dbReference type="PROSITE" id="PS00139">
    <property type="entry name" value="THIOL_PROTEASE_CYS"/>
    <property type="match status" value="1"/>
</dbReference>
<comment type="similarity">
    <text evidence="1">Belongs to the peptidase C1 family.</text>
</comment>
<dbReference type="STRING" id="409849.ENSPMGP00000006586"/>
<dbReference type="InterPro" id="IPR038765">
    <property type="entry name" value="Papain-like_cys_pep_sf"/>
</dbReference>
<dbReference type="SUPFAM" id="SSF54001">
    <property type="entry name" value="Cysteine proteinases"/>
    <property type="match status" value="1"/>
</dbReference>
<dbReference type="Pfam" id="PF00112">
    <property type="entry name" value="Peptidase_C1"/>
    <property type="match status" value="1"/>
</dbReference>
<evidence type="ECO:0000256" key="1">
    <source>
        <dbReference type="ARBA" id="ARBA00008455"/>
    </source>
</evidence>
<evidence type="ECO:0000256" key="2">
    <source>
        <dbReference type="ARBA" id="ARBA00022670"/>
    </source>
</evidence>
<evidence type="ECO:0000256" key="6">
    <source>
        <dbReference type="ARBA" id="ARBA00023157"/>
    </source>
</evidence>
<dbReference type="Gene3D" id="3.90.70.10">
    <property type="entry name" value="Cysteine proteinases"/>
    <property type="match status" value="1"/>
</dbReference>
<dbReference type="InterPro" id="IPR025660">
    <property type="entry name" value="Pept_his_AS"/>
</dbReference>
<dbReference type="Proteomes" id="UP000261520">
    <property type="component" value="Unplaced"/>
</dbReference>
<dbReference type="GO" id="GO:0006508">
    <property type="term" value="P:proteolysis"/>
    <property type="evidence" value="ECO:0007669"/>
    <property type="project" value="UniProtKB-KW"/>
</dbReference>
<proteinExistence type="inferred from homology"/>
<reference evidence="9" key="1">
    <citation type="submission" date="2025-08" db="UniProtKB">
        <authorList>
            <consortium name="Ensembl"/>
        </authorList>
    </citation>
    <scope>IDENTIFICATION</scope>
</reference>
<dbReference type="InterPro" id="IPR013201">
    <property type="entry name" value="Prot_inhib_I29"/>
</dbReference>
<dbReference type="PROSITE" id="PS00640">
    <property type="entry name" value="THIOL_PROTEASE_ASN"/>
    <property type="match status" value="1"/>
</dbReference>
<evidence type="ECO:0000256" key="5">
    <source>
        <dbReference type="ARBA" id="ARBA00023145"/>
    </source>
</evidence>
<feature type="domain" description="Peptidase C1A papain C-terminal" evidence="7">
    <location>
        <begin position="153"/>
        <end position="365"/>
    </location>
</feature>
<evidence type="ECO:0000256" key="3">
    <source>
        <dbReference type="ARBA" id="ARBA00022801"/>
    </source>
</evidence>
<evidence type="ECO:0008006" key="11">
    <source>
        <dbReference type="Google" id="ProtNLM"/>
    </source>
</evidence>
<dbReference type="InterPro" id="IPR025661">
    <property type="entry name" value="Pept_asp_AS"/>
</dbReference>
<evidence type="ECO:0000259" key="7">
    <source>
        <dbReference type="SMART" id="SM00645"/>
    </source>
</evidence>
<keyword evidence="4" id="KW-0788">Thiol protease</keyword>
<protein>
    <recommendedName>
        <fullName evidence="11">Cathepsin S, ortholog2, tandem duplicate 1</fullName>
    </recommendedName>
</protein>
<evidence type="ECO:0000313" key="10">
    <source>
        <dbReference type="Proteomes" id="UP000261520"/>
    </source>
</evidence>
<dbReference type="GO" id="GO:0008234">
    <property type="term" value="F:cysteine-type peptidase activity"/>
    <property type="evidence" value="ECO:0007669"/>
    <property type="project" value="UniProtKB-KW"/>
</dbReference>
<feature type="domain" description="Cathepsin propeptide inhibitor" evidence="8">
    <location>
        <begin position="66"/>
        <end position="126"/>
    </location>
</feature>
<keyword evidence="10" id="KW-1185">Reference proteome</keyword>
<evidence type="ECO:0000256" key="4">
    <source>
        <dbReference type="ARBA" id="ARBA00022807"/>
    </source>
</evidence>
<dbReference type="AlphaFoldDB" id="A0A3B3ZQH3"/>
<dbReference type="FunFam" id="3.90.70.10:FF:000006">
    <property type="entry name" value="Cathepsin S"/>
    <property type="match status" value="1"/>
</dbReference>
<dbReference type="SMART" id="SM00848">
    <property type="entry name" value="Inhibitor_I29"/>
    <property type="match status" value="1"/>
</dbReference>
<keyword evidence="3" id="KW-0378">Hydrolase</keyword>